<dbReference type="GO" id="GO:0003677">
    <property type="term" value="F:DNA binding"/>
    <property type="evidence" value="ECO:0007669"/>
    <property type="project" value="UniProtKB-KW"/>
</dbReference>
<name>A0A150F2E3_9BACI</name>
<keyword evidence="1" id="KW-0238">DNA-binding</keyword>
<evidence type="ECO:0000259" key="2">
    <source>
        <dbReference type="PROSITE" id="PS50943"/>
    </source>
</evidence>
<dbReference type="SUPFAM" id="SSF47413">
    <property type="entry name" value="lambda repressor-like DNA-binding domains"/>
    <property type="match status" value="1"/>
</dbReference>
<dbReference type="SMART" id="SM00530">
    <property type="entry name" value="HTH_XRE"/>
    <property type="match status" value="1"/>
</dbReference>
<dbReference type="CDD" id="cd00093">
    <property type="entry name" value="HTH_XRE"/>
    <property type="match status" value="1"/>
</dbReference>
<accession>A0A150F2E3</accession>
<dbReference type="Pfam" id="PF01381">
    <property type="entry name" value="HTH_3"/>
    <property type="match status" value="1"/>
</dbReference>
<dbReference type="Gene3D" id="1.10.260.40">
    <property type="entry name" value="lambda repressor-like DNA-binding domains"/>
    <property type="match status" value="1"/>
</dbReference>
<dbReference type="Proteomes" id="UP000075430">
    <property type="component" value="Unassembled WGS sequence"/>
</dbReference>
<dbReference type="EMBL" id="LSBA01000039">
    <property type="protein sequence ID" value="KXZ13140.1"/>
    <property type="molecule type" value="Genomic_DNA"/>
</dbReference>
<organism evidence="3 4">
    <name type="scientific">Bacillus nakamurai</name>
    <dbReference type="NCBI Taxonomy" id="1793963"/>
    <lineage>
        <taxon>Bacteria</taxon>
        <taxon>Bacillati</taxon>
        <taxon>Bacillota</taxon>
        <taxon>Bacilli</taxon>
        <taxon>Bacillales</taxon>
        <taxon>Bacillaceae</taxon>
        <taxon>Bacillus</taxon>
    </lineage>
</organism>
<dbReference type="InterPro" id="IPR010982">
    <property type="entry name" value="Lambda_DNA-bd_dom_sf"/>
</dbReference>
<evidence type="ECO:0000313" key="4">
    <source>
        <dbReference type="Proteomes" id="UP000075430"/>
    </source>
</evidence>
<dbReference type="OrthoDB" id="6386941at2"/>
<protein>
    <submittedName>
        <fullName evidence="3">Cro/Cl family transcriptional regulator</fullName>
    </submittedName>
</protein>
<dbReference type="PROSITE" id="PS50943">
    <property type="entry name" value="HTH_CROC1"/>
    <property type="match status" value="1"/>
</dbReference>
<dbReference type="AlphaFoldDB" id="A0A150F2E3"/>
<dbReference type="InterPro" id="IPR001387">
    <property type="entry name" value="Cro/C1-type_HTH"/>
</dbReference>
<keyword evidence="4" id="KW-1185">Reference proteome</keyword>
<dbReference type="PANTHER" id="PTHR46558:SF3">
    <property type="entry name" value="TRANSCRIPTIONAL REGULATOR"/>
    <property type="match status" value="1"/>
</dbReference>
<comment type="caution">
    <text evidence="3">The sequence shown here is derived from an EMBL/GenBank/DDBJ whole genome shotgun (WGS) entry which is preliminary data.</text>
</comment>
<dbReference type="RefSeq" id="WP_061523367.1">
    <property type="nucleotide sequence ID" value="NZ_JARLZY010000012.1"/>
</dbReference>
<evidence type="ECO:0000313" key="3">
    <source>
        <dbReference type="EMBL" id="KXZ13140.1"/>
    </source>
</evidence>
<evidence type="ECO:0000256" key="1">
    <source>
        <dbReference type="ARBA" id="ARBA00023125"/>
    </source>
</evidence>
<proteinExistence type="predicted"/>
<dbReference type="PANTHER" id="PTHR46558">
    <property type="entry name" value="TRACRIPTIONAL REGULATORY PROTEIN-RELATED-RELATED"/>
    <property type="match status" value="1"/>
</dbReference>
<sequence>MNNKVKVERLTLGLTQATLAKKLGITRQTVSLIEKGQYNPSLNLCIRICNVFNKTLDDIFWPSDIKGEDR</sequence>
<gene>
    <name evidence="3" type="ORF">AXI58_05540</name>
</gene>
<reference evidence="4" key="1">
    <citation type="submission" date="2016-02" db="EMBL/GenBank/DDBJ databases">
        <authorList>
            <person name="Dunlap C."/>
        </authorList>
    </citation>
    <scope>NUCLEOTIDE SEQUENCE [LARGE SCALE GENOMIC DNA]</scope>
    <source>
        <strain evidence="4">NRRL B-41092</strain>
    </source>
</reference>
<feature type="domain" description="HTH cro/C1-type" evidence="2">
    <location>
        <begin position="5"/>
        <end position="59"/>
    </location>
</feature>